<feature type="compositionally biased region" description="Low complexity" evidence="1">
    <location>
        <begin position="48"/>
        <end position="79"/>
    </location>
</feature>
<keyword evidence="2" id="KW-0732">Signal</keyword>
<dbReference type="PROSITE" id="PS51257">
    <property type="entry name" value="PROKAR_LIPOPROTEIN"/>
    <property type="match status" value="1"/>
</dbReference>
<feature type="signal peptide" evidence="2">
    <location>
        <begin position="1"/>
        <end position="28"/>
    </location>
</feature>
<dbReference type="EMBL" id="FRAS01000009">
    <property type="protein sequence ID" value="SHL04132.1"/>
    <property type="molecule type" value="Genomic_DNA"/>
</dbReference>
<name>A0A1M6XDU8_9BACT</name>
<reference evidence="4" key="1">
    <citation type="submission" date="2016-11" db="EMBL/GenBank/DDBJ databases">
        <authorList>
            <person name="Varghese N."/>
            <person name="Submissions S."/>
        </authorList>
    </citation>
    <scope>NUCLEOTIDE SEQUENCE [LARGE SCALE GENOMIC DNA]</scope>
    <source>
        <strain evidence="4">DSM 18569</strain>
    </source>
</reference>
<feature type="chain" id="PRO_5012997464" evidence="2">
    <location>
        <begin position="29"/>
        <end position="106"/>
    </location>
</feature>
<evidence type="ECO:0000313" key="3">
    <source>
        <dbReference type="EMBL" id="SHL04132.1"/>
    </source>
</evidence>
<sequence>MVKRTSLLAALAGIALALSACDSNSSNAGGNAPLDTDANGSADINGYDAGPDSAAANNAGAASTRGDINANSGGSSDDGNGMGTGPTQGGTTGSGTSGTSGGTTGQ</sequence>
<proteinExistence type="predicted"/>
<feature type="compositionally biased region" description="Gly residues" evidence="1">
    <location>
        <begin position="80"/>
        <end position="106"/>
    </location>
</feature>
<evidence type="ECO:0000256" key="2">
    <source>
        <dbReference type="SAM" id="SignalP"/>
    </source>
</evidence>
<feature type="region of interest" description="Disordered" evidence="1">
    <location>
        <begin position="22"/>
        <end position="106"/>
    </location>
</feature>
<evidence type="ECO:0000313" key="4">
    <source>
        <dbReference type="Proteomes" id="UP000183947"/>
    </source>
</evidence>
<dbReference type="Proteomes" id="UP000183947">
    <property type="component" value="Unassembled WGS sequence"/>
</dbReference>
<organism evidence="3 4">
    <name type="scientific">Hymenobacter psychrotolerans DSM 18569</name>
    <dbReference type="NCBI Taxonomy" id="1121959"/>
    <lineage>
        <taxon>Bacteria</taxon>
        <taxon>Pseudomonadati</taxon>
        <taxon>Bacteroidota</taxon>
        <taxon>Cytophagia</taxon>
        <taxon>Cytophagales</taxon>
        <taxon>Hymenobacteraceae</taxon>
        <taxon>Hymenobacter</taxon>
    </lineage>
</organism>
<protein>
    <submittedName>
        <fullName evidence="3">Uncharacterized protein</fullName>
    </submittedName>
</protein>
<accession>A0A1M6XDU8</accession>
<dbReference type="RefSeq" id="WP_073284008.1">
    <property type="nucleotide sequence ID" value="NZ_FRAS01000009.1"/>
</dbReference>
<dbReference type="AlphaFoldDB" id="A0A1M6XDU8"/>
<evidence type="ECO:0000256" key="1">
    <source>
        <dbReference type="SAM" id="MobiDB-lite"/>
    </source>
</evidence>
<keyword evidence="4" id="KW-1185">Reference proteome</keyword>
<gene>
    <name evidence="3" type="ORF">SAMN02746009_02015</name>
</gene>